<dbReference type="SUPFAM" id="SSF52540">
    <property type="entry name" value="P-loop containing nucleoside triphosphate hydrolases"/>
    <property type="match status" value="1"/>
</dbReference>
<name>A0ABQ4EH14_9ACTN</name>
<evidence type="ECO:0000313" key="3">
    <source>
        <dbReference type="Proteomes" id="UP000621500"/>
    </source>
</evidence>
<dbReference type="InterPro" id="IPR050571">
    <property type="entry name" value="Class-IV_PLP-Dep_Aminotrnsfr"/>
</dbReference>
<dbReference type="Pfam" id="PF19798">
    <property type="entry name" value="Sulfotransfer_5"/>
    <property type="match status" value="1"/>
</dbReference>
<dbReference type="InterPro" id="IPR027417">
    <property type="entry name" value="P-loop_NTPase"/>
</dbReference>
<keyword evidence="3" id="KW-1185">Reference proteome</keyword>
<dbReference type="Proteomes" id="UP000621500">
    <property type="component" value="Unassembled WGS sequence"/>
</dbReference>
<reference evidence="2 3" key="1">
    <citation type="submission" date="2021-01" db="EMBL/GenBank/DDBJ databases">
        <title>Whole genome shotgun sequence of Plantactinospora mayteni NBRC 109088.</title>
        <authorList>
            <person name="Komaki H."/>
            <person name="Tamura T."/>
        </authorList>
    </citation>
    <scope>NUCLEOTIDE SEQUENCE [LARGE SCALE GENOMIC DNA]</scope>
    <source>
        <strain evidence="2 3">NBRC 109088</strain>
    </source>
</reference>
<dbReference type="PANTHER" id="PTHR42743:SF11">
    <property type="entry name" value="AMINODEOXYCHORISMATE LYASE"/>
    <property type="match status" value="1"/>
</dbReference>
<comment type="caution">
    <text evidence="2">The sequence shown here is derived from an EMBL/GenBank/DDBJ whole genome shotgun (WGS) entry which is preliminary data.</text>
</comment>
<protein>
    <recommendedName>
        <fullName evidence="4">Sulfotransferase family protein</fullName>
    </recommendedName>
</protein>
<gene>
    <name evidence="2" type="ORF">Pma05_05910</name>
</gene>
<sequence length="252" mass="27771">MGMSGRTGDGPSVVALWSAPRSRSTAFLRMIAERGDHVVLHEPFSQLTDFGVYDVAGQTVRCEAELIARIERLAADGPVFFKDTTDFRYPGLLADRGFLRRVSHIFLIRDPAAAIASHFALNPRLTSPEVGFERLAEIHDAVTTAGGAAVVVDSDDLVTDPPATVAAVCAAVGWDFRPNTLSWSPGLLPQWQRTSRWHVRTGATDGFRPVPAEYPDTVANHSVLAAFDAHHRPFYQRLRDRRIAIERNSSVR</sequence>
<organism evidence="2 3">
    <name type="scientific">Plantactinospora mayteni</name>
    <dbReference type="NCBI Taxonomy" id="566021"/>
    <lineage>
        <taxon>Bacteria</taxon>
        <taxon>Bacillati</taxon>
        <taxon>Actinomycetota</taxon>
        <taxon>Actinomycetes</taxon>
        <taxon>Micromonosporales</taxon>
        <taxon>Micromonosporaceae</taxon>
        <taxon>Plantactinospora</taxon>
    </lineage>
</organism>
<evidence type="ECO:0008006" key="4">
    <source>
        <dbReference type="Google" id="ProtNLM"/>
    </source>
</evidence>
<dbReference type="PANTHER" id="PTHR42743">
    <property type="entry name" value="AMINO-ACID AMINOTRANSFERASE"/>
    <property type="match status" value="1"/>
</dbReference>
<evidence type="ECO:0000256" key="1">
    <source>
        <dbReference type="ARBA" id="ARBA00009320"/>
    </source>
</evidence>
<proteinExistence type="inferred from homology"/>
<dbReference type="EMBL" id="BONX01000003">
    <property type="protein sequence ID" value="GIG94018.1"/>
    <property type="molecule type" value="Genomic_DNA"/>
</dbReference>
<dbReference type="Gene3D" id="3.40.50.300">
    <property type="entry name" value="P-loop containing nucleotide triphosphate hydrolases"/>
    <property type="match status" value="1"/>
</dbReference>
<evidence type="ECO:0000313" key="2">
    <source>
        <dbReference type="EMBL" id="GIG94018.1"/>
    </source>
</evidence>
<accession>A0ABQ4EH14</accession>
<comment type="similarity">
    <text evidence="1">Belongs to the class-IV pyridoxal-phosphate-dependent aminotransferase family.</text>
</comment>